<keyword evidence="1" id="KW-1133">Transmembrane helix</keyword>
<evidence type="ECO:0000313" key="3">
    <source>
        <dbReference type="Proteomes" id="UP000008394"/>
    </source>
</evidence>
<gene>
    <name evidence="2" type="ORF">BALAC2494_00912</name>
</gene>
<dbReference type="EMBL" id="CP002915">
    <property type="protein sequence ID" value="AEK29662.1"/>
    <property type="molecule type" value="Genomic_DNA"/>
</dbReference>
<keyword evidence="1" id="KW-0472">Membrane</keyword>
<dbReference type="Proteomes" id="UP000008394">
    <property type="component" value="Chromosome"/>
</dbReference>
<protein>
    <recommendedName>
        <fullName evidence="4">Pilus assembly protein TadE</fullName>
    </recommendedName>
</protein>
<dbReference type="KEGG" id="bnm:BALAC2494_00912"/>
<dbReference type="InterPro" id="IPR021202">
    <property type="entry name" value="Rv3654c-like"/>
</dbReference>
<sequence length="172" mass="17524">MHMAYGRRGYEGGGQMGLRGSAPRRGMSAAARRVPTRSAPCIPHGLRAQDAGNASPSAVGIVLVVAVLLCTIAAGARIAMARAQARTAADMSALAAADAYWNEAAADPCGIGSAVARNNAGAVESCEVIDMDVAMEVSTATGVPFVERVSARARAGPRRCDEVDATRGASQP</sequence>
<name>A0A806FTJ4_BIFAN</name>
<proteinExistence type="predicted"/>
<dbReference type="NCBIfam" id="TIGR03816">
    <property type="entry name" value="tadE_like_DECH"/>
    <property type="match status" value="1"/>
</dbReference>
<keyword evidence="1" id="KW-0812">Transmembrane</keyword>
<reference evidence="2 3" key="1">
    <citation type="journal article" date="2011" name="J. Bacteriol.">
        <title>Genome Sequence of the Probiotic Strain Bifidobacterium animalis subsp. lactis CNCM I-2494.</title>
        <authorList>
            <person name="Chervaux C."/>
            <person name="Grimaldi C."/>
            <person name="Bolotin A."/>
            <person name="Quinquis B."/>
            <person name="Legrain-Raspaud S."/>
            <person name="van Hylckama Vlieg J.E."/>
            <person name="Denariaz G."/>
            <person name="Smokvina T."/>
        </authorList>
    </citation>
    <scope>NUCLEOTIDE SEQUENCE [LARGE SCALE GENOMIC DNA]</scope>
    <source>
        <strain evidence="2 3">CNCM I-2494</strain>
    </source>
</reference>
<feature type="transmembrane region" description="Helical" evidence="1">
    <location>
        <begin position="57"/>
        <end position="76"/>
    </location>
</feature>
<organism evidence="2 3">
    <name type="scientific">Bifidobacterium animalis subsp. lactis CNCM I-2494</name>
    <dbReference type="NCBI Taxonomy" id="1042403"/>
    <lineage>
        <taxon>Bacteria</taxon>
        <taxon>Bacillati</taxon>
        <taxon>Actinomycetota</taxon>
        <taxon>Actinomycetes</taxon>
        <taxon>Bifidobacteriales</taxon>
        <taxon>Bifidobacteriaceae</taxon>
        <taxon>Bifidobacterium</taxon>
    </lineage>
</organism>
<evidence type="ECO:0000313" key="2">
    <source>
        <dbReference type="EMBL" id="AEK29662.1"/>
    </source>
</evidence>
<accession>A0A806FTJ4</accession>
<evidence type="ECO:0008006" key="4">
    <source>
        <dbReference type="Google" id="ProtNLM"/>
    </source>
</evidence>
<dbReference type="AlphaFoldDB" id="A0A806FTJ4"/>
<evidence type="ECO:0000256" key="1">
    <source>
        <dbReference type="SAM" id="Phobius"/>
    </source>
</evidence>